<dbReference type="InterPro" id="IPR015797">
    <property type="entry name" value="NUDIX_hydrolase-like_dom_sf"/>
</dbReference>
<reference evidence="4 5" key="1">
    <citation type="journal article" date="2019" name="Int. J. Syst. Evol. Microbiol.">
        <title>The Global Catalogue of Microorganisms (GCM) 10K type strain sequencing project: providing services to taxonomists for standard genome sequencing and annotation.</title>
        <authorList>
            <consortium name="The Broad Institute Genomics Platform"/>
            <consortium name="The Broad Institute Genome Sequencing Center for Infectious Disease"/>
            <person name="Wu L."/>
            <person name="Ma J."/>
        </authorList>
    </citation>
    <scope>NUCLEOTIDE SEQUENCE [LARGE SCALE GENOMIC DNA]</scope>
    <source>
        <strain evidence="4 5">JCM 7356</strain>
    </source>
</reference>
<evidence type="ECO:0000313" key="5">
    <source>
        <dbReference type="Proteomes" id="UP001500305"/>
    </source>
</evidence>
<evidence type="ECO:0000313" key="4">
    <source>
        <dbReference type="EMBL" id="GAA2255582.1"/>
    </source>
</evidence>
<dbReference type="RefSeq" id="WP_344638200.1">
    <property type="nucleotide sequence ID" value="NZ_BAAATR010000020.1"/>
</dbReference>
<comment type="cofactor">
    <cofactor evidence="1">
        <name>Mg(2+)</name>
        <dbReference type="ChEBI" id="CHEBI:18420"/>
    </cofactor>
</comment>
<keyword evidence="5" id="KW-1185">Reference proteome</keyword>
<dbReference type="SUPFAM" id="SSF55811">
    <property type="entry name" value="Nudix"/>
    <property type="match status" value="3"/>
</dbReference>
<dbReference type="Gene3D" id="3.90.79.10">
    <property type="entry name" value="Nucleoside Triphosphate Pyrophosphohydrolase"/>
    <property type="match status" value="3"/>
</dbReference>
<organism evidence="4 5">
    <name type="scientific">Kitasatospora cystarginea</name>
    <dbReference type="NCBI Taxonomy" id="58350"/>
    <lineage>
        <taxon>Bacteria</taxon>
        <taxon>Bacillati</taxon>
        <taxon>Actinomycetota</taxon>
        <taxon>Actinomycetes</taxon>
        <taxon>Kitasatosporales</taxon>
        <taxon>Streptomycetaceae</taxon>
        <taxon>Kitasatospora</taxon>
    </lineage>
</organism>
<keyword evidence="2" id="KW-0378">Hydrolase</keyword>
<name>A0ABN3EEK3_9ACTN</name>
<dbReference type="PROSITE" id="PS51462">
    <property type="entry name" value="NUDIX"/>
    <property type="match status" value="3"/>
</dbReference>
<gene>
    <name evidence="4" type="ORF">GCM10010430_44240</name>
</gene>
<proteinExistence type="predicted"/>
<sequence>MPPTSSDIHQLVQAYLRRQPQERVRLEPLLALLGAVPEPTSRATLPAHVTCSAAVIRPEGQVLHIHHKATGLMICPGGHVETGDESLLATALREVHEEAGIAPGDLCLTPQILGVPVDIDINDIDPNPAKGEGAHQHWDFRFAFCLADRAEVALQAEEVTGAEWRPLERVASPSLRAKLLAAGINGQAEPVNASVLIHDGAGRYLFHLRDNYPGLIWAPGEWSLLGGGREPLDVTLTDTLLRELAEEAPGLVLDELQPFAVEKATGVDGLCVPVQIFTARWTGDPDDMPLNEGVMLRWFEPEMLHRLRLRPSTRDLVHRHVVQHTADGRTPKARPGGRAVRNVIGVHLYLEDGDGRVMLGLRHPDSAYAGNTWHFLAGHCEQESAVECLIREAHEEAGLVIDPADVEFAHAVHLVDAPGAQPRLGMVFRVRRWKGTPELREPDKCVAWQWWHPDALPEEIVPYARAAIDGIRADRPYTEMGW</sequence>
<evidence type="ECO:0000256" key="1">
    <source>
        <dbReference type="ARBA" id="ARBA00001946"/>
    </source>
</evidence>
<comment type="caution">
    <text evidence="4">The sequence shown here is derived from an EMBL/GenBank/DDBJ whole genome shotgun (WGS) entry which is preliminary data.</text>
</comment>
<accession>A0ABN3EEK3</accession>
<dbReference type="CDD" id="cd04683">
    <property type="entry name" value="NUDIX_Hydrolase"/>
    <property type="match status" value="1"/>
</dbReference>
<feature type="domain" description="Nudix hydrolase" evidence="3">
    <location>
        <begin position="46"/>
        <end position="193"/>
    </location>
</feature>
<evidence type="ECO:0000259" key="3">
    <source>
        <dbReference type="PROSITE" id="PS51462"/>
    </source>
</evidence>
<dbReference type="PANTHER" id="PTHR43046">
    <property type="entry name" value="GDP-MANNOSE MANNOSYL HYDROLASE"/>
    <property type="match status" value="1"/>
</dbReference>
<dbReference type="InterPro" id="IPR000086">
    <property type="entry name" value="NUDIX_hydrolase_dom"/>
</dbReference>
<feature type="domain" description="Nudix hydrolase" evidence="3">
    <location>
        <begin position="339"/>
        <end position="473"/>
    </location>
</feature>
<dbReference type="PANTHER" id="PTHR43046:SF14">
    <property type="entry name" value="MUTT_NUDIX FAMILY PROTEIN"/>
    <property type="match status" value="1"/>
</dbReference>
<evidence type="ECO:0000256" key="2">
    <source>
        <dbReference type="ARBA" id="ARBA00022801"/>
    </source>
</evidence>
<dbReference type="Pfam" id="PF00293">
    <property type="entry name" value="NUDIX"/>
    <property type="match status" value="3"/>
</dbReference>
<dbReference type="EMBL" id="BAAATR010000020">
    <property type="protein sequence ID" value="GAA2255582.1"/>
    <property type="molecule type" value="Genomic_DNA"/>
</dbReference>
<dbReference type="Proteomes" id="UP001500305">
    <property type="component" value="Unassembled WGS sequence"/>
</dbReference>
<feature type="domain" description="Nudix hydrolase" evidence="3">
    <location>
        <begin position="188"/>
        <end position="322"/>
    </location>
</feature>
<dbReference type="CDD" id="cd03674">
    <property type="entry name" value="NUDIX_Hydrolase"/>
    <property type="match status" value="1"/>
</dbReference>
<protein>
    <recommendedName>
        <fullName evidence="3">Nudix hydrolase domain-containing protein</fullName>
    </recommendedName>
</protein>